<evidence type="ECO:0000256" key="2">
    <source>
        <dbReference type="ARBA" id="ARBA00022692"/>
    </source>
</evidence>
<keyword evidence="1" id="KW-0472">Membrane</keyword>
<dbReference type="Pfam" id="PF03865">
    <property type="entry name" value="ShlB"/>
    <property type="match status" value="1"/>
</dbReference>
<name>A0A118HIM7_9BURK</name>
<protein>
    <submittedName>
        <fullName evidence="7">Peptide transporter</fullName>
    </submittedName>
</protein>
<dbReference type="Pfam" id="PF08479">
    <property type="entry name" value="POTRA_2"/>
    <property type="match status" value="1"/>
</dbReference>
<evidence type="ECO:0000259" key="6">
    <source>
        <dbReference type="Pfam" id="PF08479"/>
    </source>
</evidence>
<accession>A0A118HIM7</accession>
<dbReference type="Proteomes" id="UP000064029">
    <property type="component" value="Unassembled WGS sequence"/>
</dbReference>
<dbReference type="InterPro" id="IPR013686">
    <property type="entry name" value="Polypept-transport_assoc_ShlB"/>
</dbReference>
<organism evidence="7 8">
    <name type="scientific">Burkholderia ubonensis</name>
    <dbReference type="NCBI Taxonomy" id="101571"/>
    <lineage>
        <taxon>Bacteria</taxon>
        <taxon>Pseudomonadati</taxon>
        <taxon>Pseudomonadota</taxon>
        <taxon>Betaproteobacteria</taxon>
        <taxon>Burkholderiales</taxon>
        <taxon>Burkholderiaceae</taxon>
        <taxon>Burkholderia</taxon>
        <taxon>Burkholderia cepacia complex</taxon>
    </lineage>
</organism>
<evidence type="ECO:0000256" key="3">
    <source>
        <dbReference type="ARBA" id="ARBA00023237"/>
    </source>
</evidence>
<dbReference type="GO" id="GO:0046819">
    <property type="term" value="P:protein secretion by the type V secretion system"/>
    <property type="evidence" value="ECO:0007669"/>
    <property type="project" value="TreeGrafter"/>
</dbReference>
<dbReference type="PANTHER" id="PTHR34597">
    <property type="entry name" value="SLR1661 PROTEIN"/>
    <property type="match status" value="1"/>
</dbReference>
<dbReference type="Gene3D" id="2.40.160.50">
    <property type="entry name" value="membrane protein fhac: a member of the omp85/tpsb transporter family"/>
    <property type="match status" value="1"/>
</dbReference>
<evidence type="ECO:0000313" key="8">
    <source>
        <dbReference type="Proteomes" id="UP000064029"/>
    </source>
</evidence>
<dbReference type="AlphaFoldDB" id="A0A118HIM7"/>
<dbReference type="GO" id="GO:0008320">
    <property type="term" value="F:protein transmembrane transporter activity"/>
    <property type="evidence" value="ECO:0007669"/>
    <property type="project" value="TreeGrafter"/>
</dbReference>
<dbReference type="PANTHER" id="PTHR34597:SF3">
    <property type="entry name" value="OUTER MEMBRANE TRANSPORTER CDIB"/>
    <property type="match status" value="1"/>
</dbReference>
<dbReference type="Gene3D" id="3.10.20.310">
    <property type="entry name" value="membrane protein fhac"/>
    <property type="match status" value="1"/>
</dbReference>
<evidence type="ECO:0000313" key="7">
    <source>
        <dbReference type="EMBL" id="KVG51723.1"/>
    </source>
</evidence>
<keyword evidence="4" id="KW-0732">Signal</keyword>
<gene>
    <name evidence="7" type="ORF">WJ33_11165</name>
</gene>
<evidence type="ECO:0000259" key="5">
    <source>
        <dbReference type="Pfam" id="PF03865"/>
    </source>
</evidence>
<feature type="chain" id="PRO_5007159148" evidence="4">
    <location>
        <begin position="26"/>
        <end position="584"/>
    </location>
</feature>
<keyword evidence="2" id="KW-0812">Transmembrane</keyword>
<dbReference type="InterPro" id="IPR005565">
    <property type="entry name" value="Hemolysn_activator_HlyB_C"/>
</dbReference>
<sequence>MRAASARLLGCVWAALLTMSTLAAAQQYEGVAPIRPPSRPASALPSLPLPPPDQSERIAIAVLHGLEFVATDSTAGESATMKIAHGSIFSIGAPALDEGFLRRFDADLGKPVTFGRLADIRAAVVKRFRAAGEPLVDVYLPEQDVTAGIVRIAVVKFRVGNVVAQGNRHFSDALLTGEMPLRHGALIRDTDVALGLALLNANPYRRVDVVYTPGTAPNTTDIVLQTEDRLPLRVSAGYDNAGVPQLGRDRFFAGVDYGNLFGLDHDIAWQTTVSNDFFRGNPPIEGRPNRPRFVAHAFSYAAPLPWFDRVELFGLFAQSTPRLPDSYSQSGISAQLSFRYDWLLPAVAGWQQQVQFGYDFKRSNNDLEFGGMQVFGSNTHTHQVVLAWHATRTDSYGQADANVTLVTSPGHLDADNEPAAYNAVRMGASPRYAYAKISGQRVVTIGRGFSLSARGLFQWTGNTLLPAEEIGLGGDSSVRGYEPYAVQGDRGWNVQTELRAPSLVLGNSGIVLQAFMFVDAGHVWNRSDQPTENGNAALASIGAGVRFELERFISIRATFGQPLKAATPHTSKAPLAQIFVVVGN</sequence>
<keyword evidence="3" id="KW-0998">Cell outer membrane</keyword>
<comment type="caution">
    <text evidence="7">The sequence shown here is derived from an EMBL/GenBank/DDBJ whole genome shotgun (WGS) entry which is preliminary data.</text>
</comment>
<feature type="signal peptide" evidence="4">
    <location>
        <begin position="1"/>
        <end position="25"/>
    </location>
</feature>
<evidence type="ECO:0000256" key="1">
    <source>
        <dbReference type="ARBA" id="ARBA00022452"/>
    </source>
</evidence>
<dbReference type="GO" id="GO:0098046">
    <property type="term" value="C:type V protein secretion system complex"/>
    <property type="evidence" value="ECO:0007669"/>
    <property type="project" value="TreeGrafter"/>
</dbReference>
<feature type="domain" description="Haemolysin activator HlyB C-terminal" evidence="5">
    <location>
        <begin position="219"/>
        <end position="547"/>
    </location>
</feature>
<dbReference type="EMBL" id="LOXM01000304">
    <property type="protein sequence ID" value="KVG51723.1"/>
    <property type="molecule type" value="Genomic_DNA"/>
</dbReference>
<reference evidence="7 8" key="1">
    <citation type="submission" date="2015-11" db="EMBL/GenBank/DDBJ databases">
        <title>Expanding the genomic diversity of Burkholderia species for the development of highly accurate diagnostics.</title>
        <authorList>
            <person name="Sahl J."/>
            <person name="Keim P."/>
            <person name="Wagner D."/>
        </authorList>
    </citation>
    <scope>NUCLEOTIDE SEQUENCE [LARGE SCALE GENOMIC DNA]</scope>
    <source>
        <strain evidence="7 8">MSMB2036</strain>
    </source>
</reference>
<feature type="domain" description="Polypeptide-transport-associated ShlB-type" evidence="6">
    <location>
        <begin position="105"/>
        <end position="155"/>
    </location>
</feature>
<dbReference type="InterPro" id="IPR051544">
    <property type="entry name" value="TPS_OM_transporter"/>
</dbReference>
<evidence type="ECO:0000256" key="4">
    <source>
        <dbReference type="SAM" id="SignalP"/>
    </source>
</evidence>
<proteinExistence type="predicted"/>
<dbReference type="OrthoDB" id="9763372at2"/>
<keyword evidence="1" id="KW-1134">Transmembrane beta strand</keyword>